<organism evidence="1 2">
    <name type="scientific">Glaciimonas immobilis</name>
    <dbReference type="NCBI Taxonomy" id="728004"/>
    <lineage>
        <taxon>Bacteria</taxon>
        <taxon>Pseudomonadati</taxon>
        <taxon>Pseudomonadota</taxon>
        <taxon>Betaproteobacteria</taxon>
        <taxon>Burkholderiales</taxon>
        <taxon>Oxalobacteraceae</taxon>
        <taxon>Glaciimonas</taxon>
    </lineage>
</organism>
<comment type="caution">
    <text evidence="1">The sequence shown here is derived from an EMBL/GenBank/DDBJ whole genome shotgun (WGS) entry which is preliminary data.</text>
</comment>
<proteinExistence type="predicted"/>
<reference evidence="1 2" key="1">
    <citation type="submission" date="2020-08" db="EMBL/GenBank/DDBJ databases">
        <title>Genomic Encyclopedia of Type Strains, Phase IV (KMG-IV): sequencing the most valuable type-strain genomes for metagenomic binning, comparative biology and taxonomic classification.</title>
        <authorList>
            <person name="Goeker M."/>
        </authorList>
    </citation>
    <scope>NUCLEOTIDE SEQUENCE [LARGE SCALE GENOMIC DNA]</scope>
    <source>
        <strain evidence="1 2">DSM 23240</strain>
    </source>
</reference>
<dbReference type="AlphaFoldDB" id="A0A840RRV9"/>
<protein>
    <submittedName>
        <fullName evidence="1">3-isopropylmalate dehydratase small subunit</fullName>
    </submittedName>
</protein>
<gene>
    <name evidence="1" type="ORF">HNR39_001724</name>
</gene>
<accession>A0A840RRV9</accession>
<dbReference type="RefSeq" id="WP_311734838.1">
    <property type="nucleotide sequence ID" value="NZ_JAAOZT010000009.1"/>
</dbReference>
<sequence>MLLAMIAAGENHLCVDVAKMEVGNSAQAFTFSLNDRHKKMILEGVDMVGATMSLLPDIEAFEQWHRATSPWALVIPSSLT</sequence>
<keyword evidence="2" id="KW-1185">Reference proteome</keyword>
<dbReference type="EMBL" id="JACHHQ010000003">
    <property type="protein sequence ID" value="MBB5199892.1"/>
    <property type="molecule type" value="Genomic_DNA"/>
</dbReference>
<dbReference type="Proteomes" id="UP000571084">
    <property type="component" value="Unassembled WGS sequence"/>
</dbReference>
<name>A0A840RRV9_9BURK</name>
<evidence type="ECO:0000313" key="2">
    <source>
        <dbReference type="Proteomes" id="UP000571084"/>
    </source>
</evidence>
<evidence type="ECO:0000313" key="1">
    <source>
        <dbReference type="EMBL" id="MBB5199892.1"/>
    </source>
</evidence>